<evidence type="ECO:0000313" key="3">
    <source>
        <dbReference type="Proteomes" id="UP000244792"/>
    </source>
</evidence>
<evidence type="ECO:0000259" key="1">
    <source>
        <dbReference type="PROSITE" id="PS51833"/>
    </source>
</evidence>
<dbReference type="Pfam" id="PF08668">
    <property type="entry name" value="HDOD"/>
    <property type="match status" value="1"/>
</dbReference>
<dbReference type="Proteomes" id="UP000244792">
    <property type="component" value="Chromosome"/>
</dbReference>
<feature type="domain" description="HDOD" evidence="1">
    <location>
        <begin position="194"/>
        <end position="384"/>
    </location>
</feature>
<dbReference type="SUPFAM" id="SSF141868">
    <property type="entry name" value="EAL domain-like"/>
    <property type="match status" value="1"/>
</dbReference>
<keyword evidence="3" id="KW-1185">Reference proteome</keyword>
<dbReference type="EMBL" id="CP020921">
    <property type="protein sequence ID" value="AWB10842.1"/>
    <property type="molecule type" value="Genomic_DNA"/>
</dbReference>
<reference evidence="2 3" key="1">
    <citation type="submission" date="2017-04" db="EMBL/GenBank/DDBJ databases">
        <title>Genomic insights into metabolism of Thermodesulfobium acidiphilum.</title>
        <authorList>
            <person name="Toshchakov S.V."/>
            <person name="Frolov E.N."/>
            <person name="Kublanov I.V."/>
            <person name="Samarov N.I."/>
            <person name="Novikov A."/>
            <person name="Lebedinsky A.V."/>
            <person name="Bonch-Osmolovskaya E.A."/>
            <person name="Chernyh N.A."/>
        </authorList>
    </citation>
    <scope>NUCLEOTIDE SEQUENCE [LARGE SCALE GENOMIC DNA]</scope>
    <source>
        <strain evidence="2 3">3127-1</strain>
    </source>
</reference>
<dbReference type="InterPro" id="IPR013976">
    <property type="entry name" value="HDOD"/>
</dbReference>
<dbReference type="PANTHER" id="PTHR33525">
    <property type="match status" value="1"/>
</dbReference>
<sequence length="404" mass="46998">MSSFIARQPILNADKKTFGYEVLYRDSNKNEFPEENPEEASLKVLVDLFTNYGITYIGKGLPIFINTPLYTLKKSLPPFPKESIFFEINQTEINNNFDLSFIKELHYSSFNLSYQGSDLPHQSILRFFNAIKIDFSIAPKEKRSLLPKYIPQNKVLIAHKIENNLLYEEALEEGYKLFQGFYFSKPETLTKKNFTASQIEILNIIKMLLSENLKWDRIEKEIKKNAYLTIKILKLVNSSFFGFRCEVKSVLQAIVLLGRKQMIKWLIMILLTEKTTAPLELLKITLTRARLMQLLAQETSKKFKEDEYYLIGLLSLFDVITGFSKENLLIHLPLSETISNAIKGVDNPQTRSYLQALKLVELYEKGDWEKVISMCYELRIRHERMGNLYMEAISWADETLESIA</sequence>
<dbReference type="OrthoDB" id="9813903at2"/>
<dbReference type="RefSeq" id="WP_108309617.1">
    <property type="nucleotide sequence ID" value="NZ_CP020921.1"/>
</dbReference>
<evidence type="ECO:0000313" key="2">
    <source>
        <dbReference type="EMBL" id="AWB10842.1"/>
    </source>
</evidence>
<proteinExistence type="predicted"/>
<dbReference type="PIRSF" id="PIRSF003180">
    <property type="entry name" value="DiGMPpdiest_YuxH"/>
    <property type="match status" value="1"/>
</dbReference>
<dbReference type="InterPro" id="IPR052340">
    <property type="entry name" value="RNase_Y/CdgJ"/>
</dbReference>
<dbReference type="Gene3D" id="1.10.3210.10">
    <property type="entry name" value="Hypothetical protein af1432"/>
    <property type="match status" value="1"/>
</dbReference>
<dbReference type="AlphaFoldDB" id="A0A2R4W2F8"/>
<dbReference type="InterPro" id="IPR035919">
    <property type="entry name" value="EAL_sf"/>
</dbReference>
<organism evidence="2 3">
    <name type="scientific">Thermodesulfobium acidiphilum</name>
    <dbReference type="NCBI Taxonomy" id="1794699"/>
    <lineage>
        <taxon>Bacteria</taxon>
        <taxon>Pseudomonadati</taxon>
        <taxon>Thermodesulfobiota</taxon>
        <taxon>Thermodesulfobiia</taxon>
        <taxon>Thermodesulfobiales</taxon>
        <taxon>Thermodesulfobiaceae</taxon>
        <taxon>Thermodesulfobium</taxon>
    </lineage>
</organism>
<dbReference type="KEGG" id="taci:TDSAC_1503"/>
<dbReference type="PANTHER" id="PTHR33525:SF4">
    <property type="entry name" value="CYCLIC DI-GMP PHOSPHODIESTERASE CDGJ"/>
    <property type="match status" value="1"/>
</dbReference>
<accession>A0A2R4W2F8</accession>
<dbReference type="SUPFAM" id="SSF109604">
    <property type="entry name" value="HD-domain/PDEase-like"/>
    <property type="match status" value="1"/>
</dbReference>
<dbReference type="PROSITE" id="PS51833">
    <property type="entry name" value="HDOD"/>
    <property type="match status" value="1"/>
</dbReference>
<name>A0A2R4W2F8_THEAF</name>
<protein>
    <submittedName>
        <fullName evidence="2">EAL and modified HD-GYP domain-containing signal transduction protein</fullName>
    </submittedName>
</protein>
<gene>
    <name evidence="2" type="ORF">TDSAC_1503</name>
</gene>
<dbReference type="InterPro" id="IPR014408">
    <property type="entry name" value="dGMP_Pdiesterase_EAL/HD-GYP"/>
</dbReference>